<gene>
    <name evidence="2" type="primary">274</name>
    <name evidence="1" type="synonym">18</name>
    <name evidence="1" type="ORF">SEA_BMOC_18</name>
    <name evidence="2" type="ORF">SEA_BMOC_274</name>
</gene>
<accession>A0A6M3T114</accession>
<evidence type="ECO:0000313" key="2">
    <source>
        <dbReference type="EMBL" id="QJD50982.1"/>
    </source>
</evidence>
<sequence>MAKRLRSGQRRRNKHWVNVYFIDRAYGGPEEGGRWFNYGVCVESWQHRSRKRAEKTYKWAKAQRRYQGSNREIWSVNHRLGDTVRIEFENHEGADWDEYRPYE</sequence>
<dbReference type="EMBL" id="MT310865">
    <property type="protein sequence ID" value="QJD50982.1"/>
    <property type="molecule type" value="Genomic_DNA"/>
</dbReference>
<dbReference type="EMBL" id="MT310865">
    <property type="protein sequence ID" value="QJD50768.1"/>
    <property type="molecule type" value="Genomic_DNA"/>
</dbReference>
<proteinExistence type="predicted"/>
<evidence type="ECO:0000313" key="3">
    <source>
        <dbReference type="Proteomes" id="UP000502409"/>
    </source>
</evidence>
<organism evidence="2 3">
    <name type="scientific">Streptomyces phage Bmoc</name>
    <dbReference type="NCBI Taxonomy" id="2725629"/>
    <lineage>
        <taxon>Viruses</taxon>
        <taxon>Duplodnaviria</taxon>
        <taxon>Heunggongvirae</taxon>
        <taxon>Uroviricota</taxon>
        <taxon>Caudoviricetes</taxon>
        <taxon>Stanwilliamsviridae</taxon>
        <taxon>Boydwoodruffvirinae</taxon>
        <taxon>Samistivirus</taxon>
        <taxon>Samistivirus bmoc</taxon>
    </lineage>
</organism>
<protein>
    <submittedName>
        <fullName evidence="2">Uncharacterized protein</fullName>
    </submittedName>
</protein>
<dbReference type="Proteomes" id="UP000502409">
    <property type="component" value="Genome"/>
</dbReference>
<reference evidence="2 3" key="1">
    <citation type="submission" date="2020-04" db="EMBL/GenBank/DDBJ databases">
        <authorList>
            <person name="Angtuaco S.E."/>
            <person name="Chung R.C."/>
            <person name="Hung A.H."/>
            <person name="Eghdamian A."/>
            <person name="Zhu L."/>
            <person name="Shaffer C.D."/>
            <person name="Weston-Hafer K.A."/>
            <person name="Garlena R.A."/>
            <person name="Russell D.A."/>
            <person name="Pope W.H."/>
            <person name="Jacobs-Sera D."/>
            <person name="Hatfull G.F."/>
        </authorList>
    </citation>
    <scope>NUCLEOTIDE SEQUENCE [LARGE SCALE GENOMIC DNA]</scope>
</reference>
<dbReference type="GeneID" id="65125776"/>
<evidence type="ECO:0000313" key="1">
    <source>
        <dbReference type="EMBL" id="QJD50768.1"/>
    </source>
</evidence>
<name>A0A6M3T114_9CAUD</name>
<dbReference type="RefSeq" id="YP_010107633.1">
    <property type="nucleotide sequence ID" value="NC_055842.1"/>
</dbReference>
<keyword evidence="3" id="KW-1185">Reference proteome</keyword>
<dbReference type="KEGG" id="vg:65125776"/>